<keyword evidence="2" id="KW-1185">Reference proteome</keyword>
<accession>A0A8K0NRH2</accession>
<dbReference type="EMBL" id="KZ308119">
    <property type="protein sequence ID" value="KAG8221990.1"/>
    <property type="molecule type" value="Genomic_DNA"/>
</dbReference>
<feature type="non-terminal residue" evidence="1">
    <location>
        <position position="1"/>
    </location>
</feature>
<evidence type="ECO:0000313" key="1">
    <source>
        <dbReference type="EMBL" id="KAG8221990.1"/>
    </source>
</evidence>
<protein>
    <submittedName>
        <fullName evidence="1">Uncharacterized protein</fullName>
    </submittedName>
</protein>
<evidence type="ECO:0000313" key="2">
    <source>
        <dbReference type="Proteomes" id="UP000792457"/>
    </source>
</evidence>
<reference evidence="1" key="1">
    <citation type="submission" date="2013-04" db="EMBL/GenBank/DDBJ databases">
        <authorList>
            <person name="Qu J."/>
            <person name="Murali S.C."/>
            <person name="Bandaranaike D."/>
            <person name="Bellair M."/>
            <person name="Blankenburg K."/>
            <person name="Chao H."/>
            <person name="Dinh H."/>
            <person name="Doddapaneni H."/>
            <person name="Downs B."/>
            <person name="Dugan-Rocha S."/>
            <person name="Elkadiri S."/>
            <person name="Gnanaolivu R.D."/>
            <person name="Hernandez B."/>
            <person name="Javaid M."/>
            <person name="Jayaseelan J.C."/>
            <person name="Lee S."/>
            <person name="Li M."/>
            <person name="Ming W."/>
            <person name="Munidasa M."/>
            <person name="Muniz J."/>
            <person name="Nguyen L."/>
            <person name="Ongeri F."/>
            <person name="Osuji N."/>
            <person name="Pu L.-L."/>
            <person name="Puazo M."/>
            <person name="Qu C."/>
            <person name="Quiroz J."/>
            <person name="Raj R."/>
            <person name="Weissenberger G."/>
            <person name="Xin Y."/>
            <person name="Zou X."/>
            <person name="Han Y."/>
            <person name="Richards S."/>
            <person name="Worley K."/>
            <person name="Muzny D."/>
            <person name="Gibbs R."/>
        </authorList>
    </citation>
    <scope>NUCLEOTIDE SEQUENCE</scope>
    <source>
        <strain evidence="1">Sampled in the wild</strain>
    </source>
</reference>
<comment type="caution">
    <text evidence="1">The sequence shown here is derived from an EMBL/GenBank/DDBJ whole genome shotgun (WGS) entry which is preliminary data.</text>
</comment>
<reference evidence="1" key="2">
    <citation type="submission" date="2017-10" db="EMBL/GenBank/DDBJ databases">
        <title>Ladona fulva Genome sequencing and assembly.</title>
        <authorList>
            <person name="Murali S."/>
            <person name="Richards S."/>
            <person name="Bandaranaike D."/>
            <person name="Bellair M."/>
            <person name="Blankenburg K."/>
            <person name="Chao H."/>
            <person name="Dinh H."/>
            <person name="Doddapaneni H."/>
            <person name="Dugan-Rocha S."/>
            <person name="Elkadiri S."/>
            <person name="Gnanaolivu R."/>
            <person name="Hernandez B."/>
            <person name="Skinner E."/>
            <person name="Javaid M."/>
            <person name="Lee S."/>
            <person name="Li M."/>
            <person name="Ming W."/>
            <person name="Munidasa M."/>
            <person name="Muniz J."/>
            <person name="Nguyen L."/>
            <person name="Hughes D."/>
            <person name="Osuji N."/>
            <person name="Pu L.-L."/>
            <person name="Puazo M."/>
            <person name="Qu C."/>
            <person name="Quiroz J."/>
            <person name="Raj R."/>
            <person name="Weissenberger G."/>
            <person name="Xin Y."/>
            <person name="Zou X."/>
            <person name="Han Y."/>
            <person name="Worley K."/>
            <person name="Muzny D."/>
            <person name="Gibbs R."/>
        </authorList>
    </citation>
    <scope>NUCLEOTIDE SEQUENCE</scope>
    <source>
        <strain evidence="1">Sampled in the wild</strain>
    </source>
</reference>
<organism evidence="1 2">
    <name type="scientific">Ladona fulva</name>
    <name type="common">Scarce chaser dragonfly</name>
    <name type="synonym">Libellula fulva</name>
    <dbReference type="NCBI Taxonomy" id="123851"/>
    <lineage>
        <taxon>Eukaryota</taxon>
        <taxon>Metazoa</taxon>
        <taxon>Ecdysozoa</taxon>
        <taxon>Arthropoda</taxon>
        <taxon>Hexapoda</taxon>
        <taxon>Insecta</taxon>
        <taxon>Pterygota</taxon>
        <taxon>Palaeoptera</taxon>
        <taxon>Odonata</taxon>
        <taxon>Epiprocta</taxon>
        <taxon>Anisoptera</taxon>
        <taxon>Libelluloidea</taxon>
        <taxon>Libellulidae</taxon>
        <taxon>Ladona</taxon>
    </lineage>
</organism>
<name>A0A8K0NRH2_LADFU</name>
<gene>
    <name evidence="1" type="ORF">J437_LFUL003370</name>
</gene>
<dbReference type="AlphaFoldDB" id="A0A8K0NRH2"/>
<sequence length="78" mass="9283">MYPCQKCRRERHCIARDPYLRLGTEGRHRFVGGTRDCPFAAHHVARLIDKHGHGWRRTWKEETHCADGQKWAAMRLRT</sequence>
<proteinExistence type="predicted"/>
<dbReference type="Proteomes" id="UP000792457">
    <property type="component" value="Unassembled WGS sequence"/>
</dbReference>